<dbReference type="InterPro" id="IPR021255">
    <property type="entry name" value="DUF2807"/>
</dbReference>
<organism evidence="4 5">
    <name type="scientific">Marinilabilia rubra</name>
    <dbReference type="NCBI Taxonomy" id="2162893"/>
    <lineage>
        <taxon>Bacteria</taxon>
        <taxon>Pseudomonadati</taxon>
        <taxon>Bacteroidota</taxon>
        <taxon>Bacteroidia</taxon>
        <taxon>Marinilabiliales</taxon>
        <taxon>Marinilabiliaceae</taxon>
        <taxon>Marinilabilia</taxon>
    </lineage>
</organism>
<feature type="compositionally biased region" description="Gly residues" evidence="1">
    <location>
        <begin position="226"/>
        <end position="235"/>
    </location>
</feature>
<accession>A0A2U2B4C2</accession>
<dbReference type="OrthoDB" id="942536at2"/>
<evidence type="ECO:0000313" key="4">
    <source>
        <dbReference type="EMBL" id="PWD97908.1"/>
    </source>
</evidence>
<evidence type="ECO:0000256" key="2">
    <source>
        <dbReference type="SAM" id="SignalP"/>
    </source>
</evidence>
<evidence type="ECO:0000259" key="3">
    <source>
        <dbReference type="Pfam" id="PF10988"/>
    </source>
</evidence>
<dbReference type="Gene3D" id="2.160.20.120">
    <property type="match status" value="1"/>
</dbReference>
<keyword evidence="5" id="KW-1185">Reference proteome</keyword>
<protein>
    <submittedName>
        <fullName evidence="4">DUF2807 domain-containing protein</fullName>
    </submittedName>
</protein>
<evidence type="ECO:0000313" key="5">
    <source>
        <dbReference type="Proteomes" id="UP000244956"/>
    </source>
</evidence>
<keyword evidence="2" id="KW-0732">Signal</keyword>
<feature type="signal peptide" evidence="2">
    <location>
        <begin position="1"/>
        <end position="24"/>
    </location>
</feature>
<proteinExistence type="predicted"/>
<dbReference type="Proteomes" id="UP000244956">
    <property type="component" value="Unassembled WGS sequence"/>
</dbReference>
<evidence type="ECO:0000256" key="1">
    <source>
        <dbReference type="SAM" id="MobiDB-lite"/>
    </source>
</evidence>
<dbReference type="RefSeq" id="WP_109265926.1">
    <property type="nucleotide sequence ID" value="NZ_QEWP01000022.1"/>
</dbReference>
<feature type="region of interest" description="Disordered" evidence="1">
    <location>
        <begin position="208"/>
        <end position="235"/>
    </location>
</feature>
<feature type="chain" id="PRO_5015576392" evidence="2">
    <location>
        <begin position="25"/>
        <end position="235"/>
    </location>
</feature>
<gene>
    <name evidence="4" type="ORF">DDZ16_18290</name>
</gene>
<reference evidence="4 5" key="1">
    <citation type="submission" date="2018-05" db="EMBL/GenBank/DDBJ databases">
        <title>Marinilabilia rubrum sp. nov., isolated from saltern sediment.</title>
        <authorList>
            <person name="Zhang R."/>
        </authorList>
    </citation>
    <scope>NUCLEOTIDE SEQUENCE [LARGE SCALE GENOMIC DNA]</scope>
    <source>
        <strain evidence="4 5">WTE16</strain>
    </source>
</reference>
<sequence>MKKLNLLLPVLLALLVCQAFQSSAQNREERQVDGDFDEIEASSGINVIVKQGEDVEIVVEADPDDMDEVVTRLRGNTLKVYFDSSVFDWFTSRSAKVYVTTKNIKKLSASGGADIKSTGTIKSGRIVVSASGGADAEVTIKAREAVLNSSGGADVLAEGEVELLEAHASGGADVMARKLVAKKVVATSSGGADVEVYVTEELEASASGGADVDYYGPGSPRKISESGGGDVTGHE</sequence>
<dbReference type="Pfam" id="PF10988">
    <property type="entry name" value="DUF2807"/>
    <property type="match status" value="1"/>
</dbReference>
<feature type="domain" description="Putative auto-transporter adhesin head GIN" evidence="3">
    <location>
        <begin position="35"/>
        <end position="216"/>
    </location>
</feature>
<dbReference type="AlphaFoldDB" id="A0A2U2B4C2"/>
<name>A0A2U2B4C2_9BACT</name>
<comment type="caution">
    <text evidence="4">The sequence shown here is derived from an EMBL/GenBank/DDBJ whole genome shotgun (WGS) entry which is preliminary data.</text>
</comment>
<dbReference type="EMBL" id="QEWP01000022">
    <property type="protein sequence ID" value="PWD97908.1"/>
    <property type="molecule type" value="Genomic_DNA"/>
</dbReference>